<sequence>MKGGGLIAFSATWFLLEQEGLLAQACLCNGLTALRRANLGDKKGLFYSAFFELSIGFERTLKLVLILDHMARNQLVPPDGKAVEDYGHKLRVLFNVTETVCATHGVTALDAFQPDSLPIVILGFLDVFAHPGGRYSNINKLTGHKHQAMADPIVQWGDIVNRIMREHATRNDRQRAVMNGDVASAAFGDAAACLISDMDQRQLDITRLFARASELDAADRHAIYALVTLIAALREVIDSLCGSAWEASSAGRSGMSYVPDMKEFFHFAWADRQYVMRKRRWP</sequence>
<protein>
    <submittedName>
        <fullName evidence="1">Uncharacterized protein</fullName>
    </submittedName>
</protein>
<organism evidence="1 2">
    <name type="scientific">Candidatus Accumulibacter phosphatis</name>
    <dbReference type="NCBI Taxonomy" id="327160"/>
    <lineage>
        <taxon>Bacteria</taxon>
        <taxon>Pseudomonadati</taxon>
        <taxon>Pseudomonadota</taxon>
        <taxon>Betaproteobacteria</taxon>
        <taxon>Candidatus Accumulibacter</taxon>
    </lineage>
</organism>
<dbReference type="AlphaFoldDB" id="A0A6A7RZE2"/>
<name>A0A6A7RZE2_9PROT</name>
<evidence type="ECO:0000313" key="1">
    <source>
        <dbReference type="EMBL" id="MQM32312.1"/>
    </source>
</evidence>
<accession>A0A6A7RZE2</accession>
<dbReference type="EMBL" id="PDHS01000488">
    <property type="protein sequence ID" value="MQM32312.1"/>
    <property type="molecule type" value="Genomic_DNA"/>
</dbReference>
<comment type="caution">
    <text evidence="1">The sequence shown here is derived from an EMBL/GenBank/DDBJ whole genome shotgun (WGS) entry which is preliminary data.</text>
</comment>
<gene>
    <name evidence="1" type="ORF">CRU78_18145</name>
</gene>
<evidence type="ECO:0000313" key="2">
    <source>
        <dbReference type="Proteomes" id="UP000342300"/>
    </source>
</evidence>
<proteinExistence type="predicted"/>
<dbReference type="Proteomes" id="UP000342300">
    <property type="component" value="Unassembled WGS sequence"/>
</dbReference>
<reference evidence="1 2" key="1">
    <citation type="submission" date="2017-09" db="EMBL/GenBank/DDBJ databases">
        <title>Metagenomic Analysis Reveals Denitrifying Candidatus Accumulibacter and Flanking Population as a Source of N2O.</title>
        <authorList>
            <person name="Gao H."/>
            <person name="Mao Y."/>
            <person name="Zhao X."/>
            <person name="Liu W.-T."/>
            <person name="Zhang T."/>
            <person name="Wells G."/>
        </authorList>
    </citation>
    <scope>NUCLEOTIDE SEQUENCE [LARGE SCALE GENOMIC DNA]</scope>
    <source>
        <strain evidence="1">CANDO_2_IC</strain>
    </source>
</reference>